<dbReference type="HOGENOM" id="CLU_044876_6_1_1"/>
<dbReference type="AlphaFoldDB" id="A0A0C3KCW9"/>
<accession>A0A0C3KCW9</accession>
<name>A0A0C3KCW9_PISTI</name>
<proteinExistence type="predicted"/>
<evidence type="ECO:0000256" key="1">
    <source>
        <dbReference type="ARBA" id="ARBA00022857"/>
    </source>
</evidence>
<dbReference type="EMBL" id="KN831960">
    <property type="protein sequence ID" value="KIO07457.1"/>
    <property type="molecule type" value="Genomic_DNA"/>
</dbReference>
<sequence>MSTNTLKSFAVAGVGNTVGLPIVKSLLARNARVIVLTRPSSKKTFPEGAKAVPVDYFNHDALTAALRENAVDVVISTLSGDGFNAQYKLADAAKAAGVKLFVPSEFGMPTSGATEGVLGEKNKLAAYAQSIGLPITRIYDGLYQEFLPFMVGVPEAGKFLIKGSGNEPLSLTAIPDVGEYLAYVLTTLPIEQLSNAELRIQGERSTLRELSKLYDAPVEFVESIPKDIPRADGREWLQAYTAKGAMSTGYDITVGKDDPELAGSANKLFPGFHFKTVKETLAL</sequence>
<keyword evidence="1" id="KW-0521">NADP</keyword>
<dbReference type="InterPro" id="IPR036291">
    <property type="entry name" value="NAD(P)-bd_dom_sf"/>
</dbReference>
<dbReference type="GO" id="GO:0016491">
    <property type="term" value="F:oxidoreductase activity"/>
    <property type="evidence" value="ECO:0007669"/>
    <property type="project" value="UniProtKB-KW"/>
</dbReference>
<dbReference type="Gene3D" id="3.90.25.10">
    <property type="entry name" value="UDP-galactose 4-epimerase, domain 1"/>
    <property type="match status" value="1"/>
</dbReference>
<dbReference type="Pfam" id="PF05368">
    <property type="entry name" value="NmrA"/>
    <property type="match status" value="1"/>
</dbReference>
<reference evidence="4 5" key="1">
    <citation type="submission" date="2014-04" db="EMBL/GenBank/DDBJ databases">
        <authorList>
            <consortium name="DOE Joint Genome Institute"/>
            <person name="Kuo A."/>
            <person name="Kohler A."/>
            <person name="Costa M.D."/>
            <person name="Nagy L.G."/>
            <person name="Floudas D."/>
            <person name="Copeland A."/>
            <person name="Barry K.W."/>
            <person name="Cichocki N."/>
            <person name="Veneault-Fourrey C."/>
            <person name="LaButti K."/>
            <person name="Lindquist E.A."/>
            <person name="Lipzen A."/>
            <person name="Lundell T."/>
            <person name="Morin E."/>
            <person name="Murat C."/>
            <person name="Sun H."/>
            <person name="Tunlid A."/>
            <person name="Henrissat B."/>
            <person name="Grigoriev I.V."/>
            <person name="Hibbett D.S."/>
            <person name="Martin F."/>
            <person name="Nordberg H.P."/>
            <person name="Cantor M.N."/>
            <person name="Hua S.X."/>
        </authorList>
    </citation>
    <scope>NUCLEOTIDE SEQUENCE [LARGE SCALE GENOMIC DNA]</scope>
    <source>
        <strain evidence="4 5">Marx 270</strain>
    </source>
</reference>
<protein>
    <recommendedName>
        <fullName evidence="3">NmrA-like domain-containing protein</fullName>
    </recommendedName>
</protein>
<dbReference type="Proteomes" id="UP000054217">
    <property type="component" value="Unassembled WGS sequence"/>
</dbReference>
<evidence type="ECO:0000259" key="3">
    <source>
        <dbReference type="Pfam" id="PF05368"/>
    </source>
</evidence>
<dbReference type="PANTHER" id="PTHR47706">
    <property type="entry name" value="NMRA-LIKE FAMILY PROTEIN"/>
    <property type="match status" value="1"/>
</dbReference>
<dbReference type="InParanoid" id="A0A0C3KCW9"/>
<evidence type="ECO:0000256" key="2">
    <source>
        <dbReference type="ARBA" id="ARBA00023002"/>
    </source>
</evidence>
<dbReference type="Gene3D" id="3.40.50.720">
    <property type="entry name" value="NAD(P)-binding Rossmann-like Domain"/>
    <property type="match status" value="1"/>
</dbReference>
<keyword evidence="5" id="KW-1185">Reference proteome</keyword>
<reference evidence="5" key="2">
    <citation type="submission" date="2015-01" db="EMBL/GenBank/DDBJ databases">
        <title>Evolutionary Origins and Diversification of the Mycorrhizal Mutualists.</title>
        <authorList>
            <consortium name="DOE Joint Genome Institute"/>
            <consortium name="Mycorrhizal Genomics Consortium"/>
            <person name="Kohler A."/>
            <person name="Kuo A."/>
            <person name="Nagy L.G."/>
            <person name="Floudas D."/>
            <person name="Copeland A."/>
            <person name="Barry K.W."/>
            <person name="Cichocki N."/>
            <person name="Veneault-Fourrey C."/>
            <person name="LaButti K."/>
            <person name="Lindquist E.A."/>
            <person name="Lipzen A."/>
            <person name="Lundell T."/>
            <person name="Morin E."/>
            <person name="Murat C."/>
            <person name="Riley R."/>
            <person name="Ohm R."/>
            <person name="Sun H."/>
            <person name="Tunlid A."/>
            <person name="Henrissat B."/>
            <person name="Grigoriev I.V."/>
            <person name="Hibbett D.S."/>
            <person name="Martin F."/>
        </authorList>
    </citation>
    <scope>NUCLEOTIDE SEQUENCE [LARGE SCALE GENOMIC DNA]</scope>
    <source>
        <strain evidence="5">Marx 270</strain>
    </source>
</reference>
<gene>
    <name evidence="4" type="ORF">M404DRAFT_23965</name>
</gene>
<dbReference type="SUPFAM" id="SSF51735">
    <property type="entry name" value="NAD(P)-binding Rossmann-fold domains"/>
    <property type="match status" value="1"/>
</dbReference>
<keyword evidence="2" id="KW-0560">Oxidoreductase</keyword>
<dbReference type="InterPro" id="IPR051609">
    <property type="entry name" value="NmrA/Isoflavone_reductase-like"/>
</dbReference>
<evidence type="ECO:0000313" key="5">
    <source>
        <dbReference type="Proteomes" id="UP000054217"/>
    </source>
</evidence>
<dbReference type="OrthoDB" id="5283654at2759"/>
<dbReference type="PANTHER" id="PTHR47706:SF9">
    <property type="entry name" value="NMRA-LIKE DOMAIN-CONTAINING PROTEIN-RELATED"/>
    <property type="match status" value="1"/>
</dbReference>
<organism evidence="4 5">
    <name type="scientific">Pisolithus tinctorius Marx 270</name>
    <dbReference type="NCBI Taxonomy" id="870435"/>
    <lineage>
        <taxon>Eukaryota</taxon>
        <taxon>Fungi</taxon>
        <taxon>Dikarya</taxon>
        <taxon>Basidiomycota</taxon>
        <taxon>Agaricomycotina</taxon>
        <taxon>Agaricomycetes</taxon>
        <taxon>Agaricomycetidae</taxon>
        <taxon>Boletales</taxon>
        <taxon>Sclerodermatineae</taxon>
        <taxon>Pisolithaceae</taxon>
        <taxon>Pisolithus</taxon>
    </lineage>
</organism>
<feature type="domain" description="NmrA-like" evidence="3">
    <location>
        <begin position="17"/>
        <end position="216"/>
    </location>
</feature>
<dbReference type="STRING" id="870435.A0A0C3KCW9"/>
<dbReference type="InterPro" id="IPR008030">
    <property type="entry name" value="NmrA-like"/>
</dbReference>
<evidence type="ECO:0000313" key="4">
    <source>
        <dbReference type="EMBL" id="KIO07457.1"/>
    </source>
</evidence>